<sequence length="219" mass="25446">MDSRAWSTKLAGIESGISVSLDISGAVPFLGGLDLDFLRRKPYGLLLTIELALTVLWWVTEWQFPRRCDGPVKSMLSQYLIAVAIPLLFILLHIYRVQHKFFWFDDLNIFMIPLMFSMLTYKCFYLMLIWAIYCRVLDVWADWACGAHFLLPSFVRISTLALLLYVQMRFLYIACKSIGWVGGFPLRCYQLCIARTDGSEIYDFTDPSFIQANSRARRY</sequence>
<protein>
    <submittedName>
        <fullName evidence="2">Uncharacterized protein</fullName>
    </submittedName>
</protein>
<keyword evidence="3" id="KW-1185">Reference proteome</keyword>
<organism evidence="2 3">
    <name type="scientific">Mesorhabditis spiculigera</name>
    <dbReference type="NCBI Taxonomy" id="96644"/>
    <lineage>
        <taxon>Eukaryota</taxon>
        <taxon>Metazoa</taxon>
        <taxon>Ecdysozoa</taxon>
        <taxon>Nematoda</taxon>
        <taxon>Chromadorea</taxon>
        <taxon>Rhabditida</taxon>
        <taxon>Rhabditina</taxon>
        <taxon>Rhabditomorpha</taxon>
        <taxon>Rhabditoidea</taxon>
        <taxon>Rhabditidae</taxon>
        <taxon>Mesorhabditinae</taxon>
        <taxon>Mesorhabditis</taxon>
    </lineage>
</organism>
<comment type="caution">
    <text evidence="2">The sequence shown here is derived from an EMBL/GenBank/DDBJ whole genome shotgun (WGS) entry which is preliminary data.</text>
</comment>
<feature type="non-terminal residue" evidence="2">
    <location>
        <position position="219"/>
    </location>
</feature>
<feature type="transmembrane region" description="Helical" evidence="1">
    <location>
        <begin position="109"/>
        <end position="133"/>
    </location>
</feature>
<keyword evidence="1" id="KW-0472">Membrane</keyword>
<name>A0AA36GAT8_9BILA</name>
<evidence type="ECO:0000313" key="3">
    <source>
        <dbReference type="Proteomes" id="UP001177023"/>
    </source>
</evidence>
<feature type="transmembrane region" description="Helical" evidence="1">
    <location>
        <begin position="139"/>
        <end position="166"/>
    </location>
</feature>
<accession>A0AA36GAT8</accession>
<dbReference type="Proteomes" id="UP001177023">
    <property type="component" value="Unassembled WGS sequence"/>
</dbReference>
<reference evidence="2" key="1">
    <citation type="submission" date="2023-06" db="EMBL/GenBank/DDBJ databases">
        <authorList>
            <person name="Delattre M."/>
        </authorList>
    </citation>
    <scope>NUCLEOTIDE SEQUENCE</scope>
    <source>
        <strain evidence="2">AF72</strain>
    </source>
</reference>
<dbReference type="EMBL" id="CATQJA010002709">
    <property type="protein sequence ID" value="CAJ0586699.1"/>
    <property type="molecule type" value="Genomic_DNA"/>
</dbReference>
<keyword evidence="1" id="KW-1133">Transmembrane helix</keyword>
<keyword evidence="1" id="KW-0812">Transmembrane</keyword>
<evidence type="ECO:0000313" key="2">
    <source>
        <dbReference type="EMBL" id="CAJ0586699.1"/>
    </source>
</evidence>
<proteinExistence type="predicted"/>
<dbReference type="AlphaFoldDB" id="A0AA36GAT8"/>
<feature type="transmembrane region" description="Helical" evidence="1">
    <location>
        <begin position="43"/>
        <end position="59"/>
    </location>
</feature>
<evidence type="ECO:0000256" key="1">
    <source>
        <dbReference type="SAM" id="Phobius"/>
    </source>
</evidence>
<gene>
    <name evidence="2" type="ORF">MSPICULIGERA_LOCUS24690</name>
</gene>
<feature type="transmembrane region" description="Helical" evidence="1">
    <location>
        <begin position="79"/>
        <end position="97"/>
    </location>
</feature>